<reference evidence="1 2" key="1">
    <citation type="submission" date="2018-09" db="EMBL/GenBank/DDBJ databases">
        <title>Genome Sequence of Paenibacillus lautus Strain E7593-69, Azo Dye-Degrading Bacteria, Isolated from Commercial Tattoo Inks.</title>
        <authorList>
            <person name="Nho S.W."/>
            <person name="Kim S.-J."/>
            <person name="Kweon O."/>
            <person name="Cerniglia C.E."/>
        </authorList>
    </citation>
    <scope>NUCLEOTIDE SEQUENCE [LARGE SCALE GENOMIC DNA]</scope>
    <source>
        <strain evidence="1 2">E7593-69</strain>
    </source>
</reference>
<protein>
    <submittedName>
        <fullName evidence="1">Tetratricopeptide repeat protein</fullName>
    </submittedName>
</protein>
<dbReference type="SUPFAM" id="SSF48452">
    <property type="entry name" value="TPR-like"/>
    <property type="match status" value="2"/>
</dbReference>
<dbReference type="AlphaFoldDB" id="A0A385TNQ0"/>
<dbReference type="Gene3D" id="1.25.40.10">
    <property type="entry name" value="Tetratricopeptide repeat domain"/>
    <property type="match status" value="2"/>
</dbReference>
<sequence length="403" mass="45609">MRQLPIIETDPITNPPSTEYERGKWYKKRGYLEKALKSFKDAAQSATTDTTSSGWKEVDLSWLEYGLLSMRMRSYGKAEEAFRTVVLHSGAHAQEALNQWAALLLLQGIPDQTICERLLDETSGFPASNLMVGRSLYYIGAYPFASRCFAEQGSLYSDTCIMYVTCLIMTGQTSEAIQFIDSYLRDSTRQPRELPRPRGFERAQLTRIRQLCEWSVQHSLPDRFIVMAEALELARTAISLNMISIAEHLLADSGERAYYALICFLYDEGYRGQAISKLHQLEALPLQDQDSYSKKVCFIAAEHLYDLGKYDEAASMLEQLRLASPGNTEARFGEAACYLQSALISLSARLEENYSSVSARKEIELYLDNINAALHVVESTNWHTAWTPAQKRVENSPTMSFLN</sequence>
<evidence type="ECO:0000313" key="2">
    <source>
        <dbReference type="Proteomes" id="UP000266552"/>
    </source>
</evidence>
<accession>A0A385TNQ0</accession>
<dbReference type="EMBL" id="CP032412">
    <property type="protein sequence ID" value="AYB45246.1"/>
    <property type="molecule type" value="Genomic_DNA"/>
</dbReference>
<gene>
    <name evidence="1" type="ORF">D5F53_18990</name>
</gene>
<proteinExistence type="predicted"/>
<dbReference type="Proteomes" id="UP000266552">
    <property type="component" value="Chromosome"/>
</dbReference>
<organism evidence="1 2">
    <name type="scientific">Paenibacillus lautus</name>
    <name type="common">Bacillus lautus</name>
    <dbReference type="NCBI Taxonomy" id="1401"/>
    <lineage>
        <taxon>Bacteria</taxon>
        <taxon>Bacillati</taxon>
        <taxon>Bacillota</taxon>
        <taxon>Bacilli</taxon>
        <taxon>Bacillales</taxon>
        <taxon>Paenibacillaceae</taxon>
        <taxon>Paenibacillus</taxon>
    </lineage>
</organism>
<dbReference type="Pfam" id="PF14559">
    <property type="entry name" value="TPR_19"/>
    <property type="match status" value="1"/>
</dbReference>
<name>A0A385TNQ0_PAELA</name>
<keyword evidence="2" id="KW-1185">Reference proteome</keyword>
<dbReference type="KEGG" id="plw:D5F53_18990"/>
<dbReference type="InterPro" id="IPR011990">
    <property type="entry name" value="TPR-like_helical_dom_sf"/>
</dbReference>
<dbReference type="RefSeq" id="WP_119849048.1">
    <property type="nucleotide sequence ID" value="NZ_CP032412.1"/>
</dbReference>
<evidence type="ECO:0000313" key="1">
    <source>
        <dbReference type="EMBL" id="AYB45246.1"/>
    </source>
</evidence>